<evidence type="ECO:0000259" key="5">
    <source>
        <dbReference type="PROSITE" id="PS50977"/>
    </source>
</evidence>
<dbReference type="EMBL" id="JACHJI010000018">
    <property type="protein sequence ID" value="MBB4902706.1"/>
    <property type="molecule type" value="Genomic_DNA"/>
</dbReference>
<dbReference type="AlphaFoldDB" id="A0A7W7PWM3"/>
<dbReference type="PANTHER" id="PTHR30055">
    <property type="entry name" value="HTH-TYPE TRANSCRIPTIONAL REGULATOR RUTR"/>
    <property type="match status" value="1"/>
</dbReference>
<comment type="caution">
    <text evidence="6">The sequence shown here is derived from an EMBL/GenBank/DDBJ whole genome shotgun (WGS) entry which is preliminary data.</text>
</comment>
<dbReference type="GO" id="GO:0003700">
    <property type="term" value="F:DNA-binding transcription factor activity"/>
    <property type="evidence" value="ECO:0007669"/>
    <property type="project" value="TreeGrafter"/>
</dbReference>
<dbReference type="Pfam" id="PF00440">
    <property type="entry name" value="TetR_N"/>
    <property type="match status" value="1"/>
</dbReference>
<dbReference type="InterPro" id="IPR050109">
    <property type="entry name" value="HTH-type_TetR-like_transc_reg"/>
</dbReference>
<feature type="domain" description="HTH tetR-type" evidence="5">
    <location>
        <begin position="13"/>
        <end position="73"/>
    </location>
</feature>
<organism evidence="6 7">
    <name type="scientific">Streptomyces griseomycini</name>
    <dbReference type="NCBI Taxonomy" id="66895"/>
    <lineage>
        <taxon>Bacteria</taxon>
        <taxon>Bacillati</taxon>
        <taxon>Actinomycetota</taxon>
        <taxon>Actinomycetes</taxon>
        <taxon>Kitasatosporales</taxon>
        <taxon>Streptomycetaceae</taxon>
        <taxon>Streptomyces</taxon>
    </lineage>
</organism>
<keyword evidence="7" id="KW-1185">Reference proteome</keyword>
<evidence type="ECO:0000256" key="3">
    <source>
        <dbReference type="ARBA" id="ARBA00023163"/>
    </source>
</evidence>
<name>A0A7W7PWM3_9ACTN</name>
<evidence type="ECO:0000256" key="4">
    <source>
        <dbReference type="PROSITE-ProRule" id="PRU00335"/>
    </source>
</evidence>
<dbReference type="InterPro" id="IPR001647">
    <property type="entry name" value="HTH_TetR"/>
</dbReference>
<dbReference type="Proteomes" id="UP000579523">
    <property type="component" value="Unassembled WGS sequence"/>
</dbReference>
<dbReference type="RefSeq" id="WP_184828204.1">
    <property type="nucleotide sequence ID" value="NZ_BMTI01000051.1"/>
</dbReference>
<dbReference type="PRINTS" id="PR00455">
    <property type="entry name" value="HTHTETR"/>
</dbReference>
<evidence type="ECO:0000256" key="1">
    <source>
        <dbReference type="ARBA" id="ARBA00023015"/>
    </source>
</evidence>
<dbReference type="Gene3D" id="1.10.357.10">
    <property type="entry name" value="Tetracycline Repressor, domain 2"/>
    <property type="match status" value="1"/>
</dbReference>
<evidence type="ECO:0000256" key="2">
    <source>
        <dbReference type="ARBA" id="ARBA00023125"/>
    </source>
</evidence>
<dbReference type="GO" id="GO:0000976">
    <property type="term" value="F:transcription cis-regulatory region binding"/>
    <property type="evidence" value="ECO:0007669"/>
    <property type="project" value="TreeGrafter"/>
</dbReference>
<sequence length="189" mass="20070">MTGPAAPGRPRSEVARVAVLRAVDDLLVEIGYSAMTMKGIAERAGVGRMTVYRWWPTKAHILIEACDEDARSELAVTAHADPVRTMTDFLVRLATFLTTSPAGAAYRALLGEAQHDSEVGRLVADADLLAAPARAVLDHVRTRLGAVPEDQSAVAELCGPLTLMVMTGAPAPSRPTLHAMAHRLAAAWA</sequence>
<proteinExistence type="predicted"/>
<feature type="DNA-binding region" description="H-T-H motif" evidence="4">
    <location>
        <begin position="36"/>
        <end position="55"/>
    </location>
</feature>
<dbReference type="SUPFAM" id="SSF46689">
    <property type="entry name" value="Homeodomain-like"/>
    <property type="match status" value="1"/>
</dbReference>
<gene>
    <name evidence="6" type="ORF">FHS37_006803</name>
</gene>
<keyword evidence="1" id="KW-0805">Transcription regulation</keyword>
<dbReference type="PROSITE" id="PS50977">
    <property type="entry name" value="HTH_TETR_2"/>
    <property type="match status" value="1"/>
</dbReference>
<accession>A0A7W7PWM3</accession>
<reference evidence="6 7" key="1">
    <citation type="submission" date="2020-08" db="EMBL/GenBank/DDBJ databases">
        <title>Genomic Encyclopedia of Type Strains, Phase III (KMG-III): the genomes of soil and plant-associated and newly described type strains.</title>
        <authorList>
            <person name="Whitman W."/>
        </authorList>
    </citation>
    <scope>NUCLEOTIDE SEQUENCE [LARGE SCALE GENOMIC DNA]</scope>
    <source>
        <strain evidence="6 7">CECT 3273</strain>
    </source>
</reference>
<protein>
    <submittedName>
        <fullName evidence="6">AcrR family transcriptional regulator</fullName>
    </submittedName>
</protein>
<dbReference type="PANTHER" id="PTHR30055:SF234">
    <property type="entry name" value="HTH-TYPE TRANSCRIPTIONAL REGULATOR BETI"/>
    <property type="match status" value="1"/>
</dbReference>
<keyword evidence="3" id="KW-0804">Transcription</keyword>
<dbReference type="InterPro" id="IPR009057">
    <property type="entry name" value="Homeodomain-like_sf"/>
</dbReference>
<keyword evidence="2 4" id="KW-0238">DNA-binding</keyword>
<evidence type="ECO:0000313" key="6">
    <source>
        <dbReference type="EMBL" id="MBB4902706.1"/>
    </source>
</evidence>
<evidence type="ECO:0000313" key="7">
    <source>
        <dbReference type="Proteomes" id="UP000579523"/>
    </source>
</evidence>